<reference evidence="1" key="1">
    <citation type="submission" date="2009-12" db="EMBL/GenBank/DDBJ databases">
        <authorList>
            <person name="Weinstock G."/>
            <person name="Sodergren E."/>
            <person name="Clifton S."/>
            <person name="Fulton L."/>
            <person name="Fulton B."/>
            <person name="Courtney L."/>
            <person name="Fronick C."/>
            <person name="Harrison M."/>
            <person name="Strong C."/>
            <person name="Farmer C."/>
            <person name="Delahaunty K."/>
            <person name="Markovic C."/>
            <person name="Hall O."/>
            <person name="Minx P."/>
            <person name="Tomlinson C."/>
            <person name="Mitreva M."/>
            <person name="Nelson J."/>
            <person name="Hou S."/>
            <person name="Wollam A."/>
            <person name="Pepin K.H."/>
            <person name="Johnson M."/>
            <person name="Bhonagiri V."/>
            <person name="Nash W.E."/>
            <person name="Warren W."/>
            <person name="Chinwalla A."/>
            <person name="Mardis E.R."/>
            <person name="Wilson R.K."/>
        </authorList>
    </citation>
    <scope>NUCLEOTIDE SEQUENCE [LARGE SCALE GENOMIC DNA]</scope>
    <source>
        <strain evidence="1">DSM 15176</strain>
    </source>
</reference>
<name>D1PM97_9FIRM</name>
<comment type="caution">
    <text evidence="1">The sequence shown here is derived from an EMBL/GenBank/DDBJ whole genome shotgun (WGS) entry which is preliminary data.</text>
</comment>
<keyword evidence="2" id="KW-1185">Reference proteome</keyword>
<accession>D1PM97</accession>
<dbReference type="AlphaFoldDB" id="D1PM97"/>
<dbReference type="EMBL" id="ACBY02000023">
    <property type="protein sequence ID" value="EFB75682.1"/>
    <property type="molecule type" value="Genomic_DNA"/>
</dbReference>
<gene>
    <name evidence="1" type="ORF">SUBVAR_05456</name>
</gene>
<protein>
    <submittedName>
        <fullName evidence="1">Uncharacterized protein</fullName>
    </submittedName>
</protein>
<dbReference type="Proteomes" id="UP000003438">
    <property type="component" value="Unassembled WGS sequence"/>
</dbReference>
<evidence type="ECO:0000313" key="2">
    <source>
        <dbReference type="Proteomes" id="UP000003438"/>
    </source>
</evidence>
<proteinExistence type="predicted"/>
<evidence type="ECO:0000313" key="1">
    <source>
        <dbReference type="EMBL" id="EFB75682.1"/>
    </source>
</evidence>
<organism evidence="1 2">
    <name type="scientific">Subdoligranulum variabile DSM 15176</name>
    <dbReference type="NCBI Taxonomy" id="411471"/>
    <lineage>
        <taxon>Bacteria</taxon>
        <taxon>Bacillati</taxon>
        <taxon>Bacillota</taxon>
        <taxon>Clostridia</taxon>
        <taxon>Eubacteriales</taxon>
        <taxon>Oscillospiraceae</taxon>
        <taxon>Subdoligranulum</taxon>
    </lineage>
</organism>
<dbReference type="HOGENOM" id="CLU_3258794_0_0_9"/>
<sequence length="42" mass="4783">MNNFYLKLLSNFLGSLHNYAVPGFLCKRASGAPDALFMYKIR</sequence>